<keyword evidence="1 4" id="KW-0732">Signal</keyword>
<dbReference type="InterPro" id="IPR014524">
    <property type="entry name" value="BamC"/>
</dbReference>
<dbReference type="Gene3D" id="3.30.310.170">
    <property type="entry name" value="Outer membrane protein assembly factor BamC"/>
    <property type="match status" value="1"/>
</dbReference>
<dbReference type="GO" id="GO:0051205">
    <property type="term" value="P:protein insertion into membrane"/>
    <property type="evidence" value="ECO:0007669"/>
    <property type="project" value="UniProtKB-UniRule"/>
</dbReference>
<evidence type="ECO:0000256" key="3">
    <source>
        <dbReference type="ARBA" id="ARBA00023237"/>
    </source>
</evidence>
<comment type="subunit">
    <text evidence="4">Part of the Bam complex, which is composed of the outer membrane protein BamA, and four lipoproteins BamB, BamC, BamD and BamE.</text>
</comment>
<reference evidence="5 6" key="1">
    <citation type="submission" date="2019-09" db="EMBL/GenBank/DDBJ databases">
        <title>Draft genome sequence of various Type strains from the CCUG.</title>
        <authorList>
            <person name="Pineiro-Iglesias B."/>
            <person name="Tunovic T."/>
            <person name="Unosson C."/>
            <person name="Inganas E."/>
            <person name="Ohlen M."/>
            <person name="Cardew S."/>
            <person name="Jensie-Markopoulos S."/>
            <person name="Salva-Serra F."/>
            <person name="Jaen-Luchoro D."/>
            <person name="Karlsson R."/>
            <person name="Svensson-Stadler L."/>
            <person name="Chun J."/>
            <person name="Moore E."/>
        </authorList>
    </citation>
    <scope>NUCLEOTIDE SEQUENCE [LARGE SCALE GENOMIC DNA]</scope>
    <source>
        <strain evidence="5 6">CCUG 53682T</strain>
    </source>
</reference>
<protein>
    <recommendedName>
        <fullName evidence="4">Outer membrane protein assembly factor BamC</fullName>
    </recommendedName>
</protein>
<organism evidence="5 6">
    <name type="scientific">Morganella psychrotolerans</name>
    <dbReference type="NCBI Taxonomy" id="368603"/>
    <lineage>
        <taxon>Bacteria</taxon>
        <taxon>Pseudomonadati</taxon>
        <taxon>Pseudomonadota</taxon>
        <taxon>Gammaproteobacteria</taxon>
        <taxon>Enterobacterales</taxon>
        <taxon>Morganellaceae</taxon>
        <taxon>Morganella</taxon>
    </lineage>
</organism>
<keyword evidence="2 4" id="KW-0472">Membrane</keyword>
<name>A0A5M9R9Z5_9GAMM</name>
<dbReference type="NCBIfam" id="NF008674">
    <property type="entry name" value="PRK11679.1"/>
    <property type="match status" value="1"/>
</dbReference>
<dbReference type="HAMAP" id="MF_00924">
    <property type="entry name" value="OM_assembly_BamC"/>
    <property type="match status" value="1"/>
</dbReference>
<comment type="similarity">
    <text evidence="4">Belongs to the BamC family.</text>
</comment>
<dbReference type="Proteomes" id="UP000322181">
    <property type="component" value="Unassembled WGS sequence"/>
</dbReference>
<keyword evidence="4" id="KW-0564">Palmitate</keyword>
<evidence type="ECO:0000313" key="6">
    <source>
        <dbReference type="Proteomes" id="UP000322181"/>
    </source>
</evidence>
<dbReference type="Pfam" id="PF06804">
    <property type="entry name" value="Lipoprotein_18"/>
    <property type="match status" value="1"/>
</dbReference>
<dbReference type="Gene3D" id="3.30.530.50">
    <property type="match status" value="1"/>
</dbReference>
<gene>
    <name evidence="4 5" type="primary">bamC</name>
    <name evidence="5" type="ORF">F4V73_03170</name>
</gene>
<dbReference type="InterPro" id="IPR042268">
    <property type="entry name" value="BamC_C"/>
</dbReference>
<evidence type="ECO:0000313" key="5">
    <source>
        <dbReference type="EMBL" id="KAA8716888.1"/>
    </source>
</evidence>
<dbReference type="PROSITE" id="PS51257">
    <property type="entry name" value="PROKAR_LIPOPROTEIN"/>
    <property type="match status" value="1"/>
</dbReference>
<proteinExistence type="inferred from homology"/>
<dbReference type="AlphaFoldDB" id="A0A5M9R9Z5"/>
<comment type="subcellular location">
    <subcellularLocation>
        <location evidence="4">Cell outer membrane</location>
        <topology evidence="4">Lipid-anchor</topology>
    </subcellularLocation>
</comment>
<comment type="caution">
    <text evidence="5">The sequence shown here is derived from an EMBL/GenBank/DDBJ whole genome shotgun (WGS) entry which is preliminary data.</text>
</comment>
<evidence type="ECO:0000256" key="1">
    <source>
        <dbReference type="ARBA" id="ARBA00022729"/>
    </source>
</evidence>
<accession>A0A5M9R9Z5</accession>
<dbReference type="EMBL" id="VXKB01000001">
    <property type="protein sequence ID" value="KAA8716888.1"/>
    <property type="molecule type" value="Genomic_DNA"/>
</dbReference>
<evidence type="ECO:0000256" key="4">
    <source>
        <dbReference type="HAMAP-Rule" id="MF_00924"/>
    </source>
</evidence>
<evidence type="ECO:0000256" key="2">
    <source>
        <dbReference type="ARBA" id="ARBA00023136"/>
    </source>
</evidence>
<keyword evidence="4" id="KW-0449">Lipoprotein</keyword>
<dbReference type="GO" id="GO:0009279">
    <property type="term" value="C:cell outer membrane"/>
    <property type="evidence" value="ECO:0007669"/>
    <property type="project" value="UniProtKB-SubCell"/>
</dbReference>
<sequence length="350" mass="38028">MATLLQKSKVMKVAGLSVVFLLAACSGDQRYKRQVSGDTSYLDAPQLQTLNVPQGMILPLQSGQYDIPQVKHEGATGLALDIRPPVQTVSLLAGSRTETAADSSRLLLENSAENKTLWAQINRVLADRSVPVSQRNEATGEIVTDWIVWQRADEDLPLQSRQRIKIEPAGSQLAVVVTSEGLKQGENAVTDKVEITRYNNLTLNEVVDGLDRLRNAARQDSNAGQFAVLEVQSGSDKTGLPQIVVRAPFDVVWSRLPGALESVGMKVGDRTRSTGNVEVTYKGLSSAEWSSMGMDDPSVTEGDYTLQVGDLNNRSSLQFISAKGKPLTQKENDEMVKALEAAFSKAAMKQ</sequence>
<dbReference type="PIRSF" id="PIRSF026343">
    <property type="entry name" value="NlpB"/>
    <property type="match status" value="1"/>
</dbReference>
<dbReference type="OrthoDB" id="5686855at2"/>
<dbReference type="GO" id="GO:0043165">
    <property type="term" value="P:Gram-negative-bacterium-type cell outer membrane assembly"/>
    <property type="evidence" value="ECO:0007669"/>
    <property type="project" value="UniProtKB-UniRule"/>
</dbReference>
<comment type="function">
    <text evidence="4">Part of the outer membrane protein assembly complex, which is involved in assembly and insertion of beta-barrel proteins into the outer membrane.</text>
</comment>
<dbReference type="RefSeq" id="WP_067363250.1">
    <property type="nucleotide sequence ID" value="NZ_BAAAFS010000001.1"/>
</dbReference>
<keyword evidence="3 4" id="KW-0998">Cell outer membrane</keyword>
<dbReference type="InterPro" id="IPR010653">
    <property type="entry name" value="NlpB/DapX"/>
</dbReference>